<accession>A0A3D8VQW0</accession>
<evidence type="ECO:0000313" key="3">
    <source>
        <dbReference type="EMBL" id="RDY71796.1"/>
    </source>
</evidence>
<feature type="domain" description="DUF4350" evidence="2">
    <location>
        <begin position="55"/>
        <end position="222"/>
    </location>
</feature>
<dbReference type="InterPro" id="IPR025646">
    <property type="entry name" value="DUF4350"/>
</dbReference>
<gene>
    <name evidence="3" type="ORF">DXT76_05595</name>
</gene>
<evidence type="ECO:0000313" key="4">
    <source>
        <dbReference type="Proteomes" id="UP000257032"/>
    </source>
</evidence>
<evidence type="ECO:0000256" key="1">
    <source>
        <dbReference type="SAM" id="Phobius"/>
    </source>
</evidence>
<evidence type="ECO:0000259" key="2">
    <source>
        <dbReference type="Pfam" id="PF14258"/>
    </source>
</evidence>
<reference evidence="3 4" key="1">
    <citation type="submission" date="2018-08" db="EMBL/GenBank/DDBJ databases">
        <title>Genome sequence of strict halophilic Halobacillus trueperi SS1 isolated from Lunsu, a salty water body of North West Himalayas.</title>
        <authorList>
            <person name="Gupta S."/>
            <person name="Sharma P."/>
            <person name="Dev K."/>
            <person name="Baumler D."/>
            <person name="Sourirajan A."/>
        </authorList>
    </citation>
    <scope>NUCLEOTIDE SEQUENCE [LARGE SCALE GENOMIC DNA]</scope>
    <source>
        <strain evidence="3 4">SS1</strain>
    </source>
</reference>
<feature type="transmembrane region" description="Helical" evidence="1">
    <location>
        <begin position="254"/>
        <end position="272"/>
    </location>
</feature>
<protein>
    <submittedName>
        <fullName evidence="3">DUF4350 domain-containing protein</fullName>
    </submittedName>
</protein>
<dbReference type="Proteomes" id="UP000257032">
    <property type="component" value="Unassembled WGS sequence"/>
</dbReference>
<keyword evidence="1" id="KW-0472">Membrane</keyword>
<keyword evidence="1" id="KW-0812">Transmembrane</keyword>
<dbReference type="AlphaFoldDB" id="A0A3D8VQW0"/>
<dbReference type="EMBL" id="QTLC01000026">
    <property type="protein sequence ID" value="RDY71796.1"/>
    <property type="molecule type" value="Genomic_DNA"/>
</dbReference>
<feature type="transmembrane region" description="Helical" evidence="1">
    <location>
        <begin position="24"/>
        <end position="42"/>
    </location>
</feature>
<sequence>MPLSGVSVDGSRREERSVITTKKTWLWIAVTFALLAGILNWLSSGRPEPYPPYLSESPSQTGIKAFYTLLEEQGVESARWDSKPSRLPEASGRQTLLMIEPFSTVSGAEMHQYEEWMEEGNTIWLMKNNPVGYFDTQVDYGILPAGETTVEDENGRTYTVEVQQEHRLQTKDSDDVLLSDRQGVLAFERSYGDGALIVGMNPDWFTNGMITDREHYEVITSILASEAEYSRIWFDEYIHGQDGFFAGLDVYPKWLIVFTLQLALFMLFFLWMQGKRFGPSFMPREAVVRFGDERLQALAAWYRKGEFYRESLAVQESYIRKLLQERFGVSSQASWEEIRHTLSYRLNDQDYQGWEKWTKTVEPLENVSVVEKKAFLDWSHTFDQMRKEVQGS</sequence>
<name>A0A3D8VQW0_9BACI</name>
<organism evidence="3 4">
    <name type="scientific">Halobacillus trueperi</name>
    <dbReference type="NCBI Taxonomy" id="156205"/>
    <lineage>
        <taxon>Bacteria</taxon>
        <taxon>Bacillati</taxon>
        <taxon>Bacillota</taxon>
        <taxon>Bacilli</taxon>
        <taxon>Bacillales</taxon>
        <taxon>Bacillaceae</taxon>
        <taxon>Halobacillus</taxon>
    </lineage>
</organism>
<proteinExistence type="predicted"/>
<dbReference type="Pfam" id="PF14258">
    <property type="entry name" value="DUF4350"/>
    <property type="match status" value="1"/>
</dbReference>
<keyword evidence="1" id="KW-1133">Transmembrane helix</keyword>
<comment type="caution">
    <text evidence="3">The sequence shown here is derived from an EMBL/GenBank/DDBJ whole genome shotgun (WGS) entry which is preliminary data.</text>
</comment>